<evidence type="ECO:0000313" key="4">
    <source>
        <dbReference type="Proteomes" id="UP000268350"/>
    </source>
</evidence>
<dbReference type="EMBL" id="OUUW01000013">
    <property type="protein sequence ID" value="SPP88119.1"/>
    <property type="molecule type" value="Genomic_DNA"/>
</dbReference>
<keyword evidence="4" id="KW-1185">Reference proteome</keyword>
<keyword evidence="1" id="KW-0175">Coiled coil</keyword>
<evidence type="ECO:0000256" key="2">
    <source>
        <dbReference type="SAM" id="MobiDB-lite"/>
    </source>
</evidence>
<feature type="coiled-coil region" evidence="1">
    <location>
        <begin position="62"/>
        <end position="103"/>
    </location>
</feature>
<proteinExistence type="predicted"/>
<protein>
    <submittedName>
        <fullName evidence="3">Uncharacterized protein</fullName>
    </submittedName>
</protein>
<accession>A0A3B0KNF2</accession>
<dbReference type="Proteomes" id="UP000268350">
    <property type="component" value="Unassembled WGS sequence"/>
</dbReference>
<organism evidence="3 4">
    <name type="scientific">Drosophila guanche</name>
    <name type="common">Fruit fly</name>
    <dbReference type="NCBI Taxonomy" id="7266"/>
    <lineage>
        <taxon>Eukaryota</taxon>
        <taxon>Metazoa</taxon>
        <taxon>Ecdysozoa</taxon>
        <taxon>Arthropoda</taxon>
        <taxon>Hexapoda</taxon>
        <taxon>Insecta</taxon>
        <taxon>Pterygota</taxon>
        <taxon>Neoptera</taxon>
        <taxon>Endopterygota</taxon>
        <taxon>Diptera</taxon>
        <taxon>Brachycera</taxon>
        <taxon>Muscomorpha</taxon>
        <taxon>Ephydroidea</taxon>
        <taxon>Drosophilidae</taxon>
        <taxon>Drosophila</taxon>
        <taxon>Sophophora</taxon>
    </lineage>
</organism>
<dbReference type="AlphaFoldDB" id="A0A3B0KNF2"/>
<name>A0A3B0KNF2_DROGU</name>
<dbReference type="OrthoDB" id="6620016at2759"/>
<gene>
    <name evidence="3" type="ORF">DGUA_6G015943</name>
</gene>
<sequence length="268" mass="30475">MSETIDEGAVGGDGDVNNNNTDLATANEQEEVQAQPQLEQQQPQNELLDMVFTLESEKQALLEESRKRIGALRKDFEEAKFENERLKKRVAQLEQALKQSVMLGGTEAPKSRQEQEELLLKAKTLLFEKTKVNKQQEQQISVLKQQVESVKEVVQVTKDMLQLKTTECEHTQERLEKSQLWIKAEQDKCALTEKKLVISKGVYDKLRAEYDTQSKIFKVGYSLDLGYSPPLTLFHFVGAEVRLRAEAKGSERCIGGGQKIVEQFNKLC</sequence>
<reference evidence="4" key="1">
    <citation type="submission" date="2018-01" db="EMBL/GenBank/DDBJ databases">
        <authorList>
            <person name="Alioto T."/>
            <person name="Alioto T."/>
        </authorList>
    </citation>
    <scope>NUCLEOTIDE SEQUENCE [LARGE SCALE GENOMIC DNA]</scope>
</reference>
<feature type="region of interest" description="Disordered" evidence="2">
    <location>
        <begin position="1"/>
        <end position="41"/>
    </location>
</feature>
<evidence type="ECO:0000256" key="1">
    <source>
        <dbReference type="SAM" id="Coils"/>
    </source>
</evidence>
<evidence type="ECO:0000313" key="3">
    <source>
        <dbReference type="EMBL" id="SPP88119.1"/>
    </source>
</evidence>
<feature type="compositionally biased region" description="Low complexity" evidence="2">
    <location>
        <begin position="32"/>
        <end position="41"/>
    </location>
</feature>
<dbReference type="STRING" id="7266.A0A3B0KNF2"/>